<dbReference type="GO" id="GO:0019888">
    <property type="term" value="F:protein phosphatase regulator activity"/>
    <property type="evidence" value="ECO:0007669"/>
    <property type="project" value="TreeGrafter"/>
</dbReference>
<dbReference type="EMBL" id="HBIO01013330">
    <property type="protein sequence ID" value="CAE0465523.1"/>
    <property type="molecule type" value="Transcribed_RNA"/>
</dbReference>
<dbReference type="EMBL" id="HBIO01013326">
    <property type="protein sequence ID" value="CAE0465520.1"/>
    <property type="molecule type" value="Transcribed_RNA"/>
</dbReference>
<name>A0A6S8UNM7_9STRA</name>
<evidence type="ECO:0000256" key="3">
    <source>
        <dbReference type="SAM" id="MobiDB-lite"/>
    </source>
</evidence>
<dbReference type="GO" id="GO:0000159">
    <property type="term" value="C:protein phosphatase type 2A complex"/>
    <property type="evidence" value="ECO:0007669"/>
    <property type="project" value="TreeGrafter"/>
</dbReference>
<dbReference type="PANTHER" id="PTHR10648">
    <property type="entry name" value="SERINE/THREONINE-PROTEIN PHOSPHATASE PP2A 65 KDA REGULATORY SUBUNIT"/>
    <property type="match status" value="1"/>
</dbReference>
<dbReference type="InterPro" id="IPR016024">
    <property type="entry name" value="ARM-type_fold"/>
</dbReference>
<dbReference type="InterPro" id="IPR021133">
    <property type="entry name" value="HEAT_type_2"/>
</dbReference>
<evidence type="ECO:0000256" key="1">
    <source>
        <dbReference type="ARBA" id="ARBA00022737"/>
    </source>
</evidence>
<dbReference type="InterPro" id="IPR011989">
    <property type="entry name" value="ARM-like"/>
</dbReference>
<dbReference type="InterPro" id="IPR051023">
    <property type="entry name" value="PP2A_Regulatory_Subunit_A"/>
</dbReference>
<dbReference type="SUPFAM" id="SSF48371">
    <property type="entry name" value="ARM repeat"/>
    <property type="match status" value="1"/>
</dbReference>
<sequence>MSQTLSSHPTLTPNLNTTLRPNATPSPSISLARSLVGHNYDSLLAMEPLALFLEQLDTDHAETRVDAMRRCFVVANAIGREATLTKLIPFLAKHIHARTDLLAELSNAAAVPTGTEEDDEILLILAEQLGQMVFCGLIPGHRALCLLPILERLAGVEETVVRDKAVESINGIIPLLFVEHKTVSGKEEEEARITCVRTAPGLILAMMKRMAGADWFTAKISACSVLPCVYQFFNQMKPNSTFTKISGFDDGSSNSNNNSNSGGSVEDTKSDLRQMFRALSEDDTPMVRRGTGKNLAKYVEAVAKLPYGKKGAVGGPIAYEFVIPGGKDETMIKKIVSQDLKNQVYEEVVPIYQALCADEQDSVRLMAVSASGSVGCALGLDGSMCSDVVLPMIKAGAADVSWRVRSHLAKDFAVVARSQGFHESSRRAELSSVFESYSALLQDVEIQVRGSAVENIARMAQLGGADLFKAHIAPLLTQLTDDNAMEIRSKLAKTIMDCCDESICTTLTDKVILQDLKPCLECFLNDEFPEVQLHILSKLSRVTRLLNQMDAVVQSIVAMTKAQNWRVRESVSLMLPHLAEARGVNYFQDQLLEVWMKLLSDQVADVRTACVNGMPKLLSVTGSAWVQREVMSRYVLIYDESISYLTRITVLRSLSRLANENKSLSKELAQEIAGQLLRGLDDRVVNVRMIAAKGLEEMAVALEKGYAEGKVMPALEQIVTTDVDDDCKFFAQQAIDAFSG</sequence>
<feature type="repeat" description="HEAT" evidence="2">
    <location>
        <begin position="433"/>
        <end position="471"/>
    </location>
</feature>
<protein>
    <submittedName>
        <fullName evidence="4">Uncharacterized protein</fullName>
    </submittedName>
</protein>
<dbReference type="GO" id="GO:0005829">
    <property type="term" value="C:cytosol"/>
    <property type="evidence" value="ECO:0007669"/>
    <property type="project" value="TreeGrafter"/>
</dbReference>
<evidence type="ECO:0000313" key="4">
    <source>
        <dbReference type="EMBL" id="CAE0465520.1"/>
    </source>
</evidence>
<evidence type="ECO:0000313" key="5">
    <source>
        <dbReference type="EMBL" id="CAE0465523.1"/>
    </source>
</evidence>
<organism evidence="4">
    <name type="scientific">Chaetoceros debilis</name>
    <dbReference type="NCBI Taxonomy" id="122233"/>
    <lineage>
        <taxon>Eukaryota</taxon>
        <taxon>Sar</taxon>
        <taxon>Stramenopiles</taxon>
        <taxon>Ochrophyta</taxon>
        <taxon>Bacillariophyta</taxon>
        <taxon>Coscinodiscophyceae</taxon>
        <taxon>Chaetocerotophycidae</taxon>
        <taxon>Chaetocerotales</taxon>
        <taxon>Chaetocerotaceae</taxon>
        <taxon>Chaetoceros</taxon>
    </lineage>
</organism>
<reference evidence="4" key="1">
    <citation type="submission" date="2021-01" db="EMBL/GenBank/DDBJ databases">
        <authorList>
            <person name="Corre E."/>
            <person name="Pelletier E."/>
            <person name="Niang G."/>
            <person name="Scheremetjew M."/>
            <person name="Finn R."/>
            <person name="Kale V."/>
            <person name="Holt S."/>
            <person name="Cochrane G."/>
            <person name="Meng A."/>
            <person name="Brown T."/>
            <person name="Cohen L."/>
        </authorList>
    </citation>
    <scope>NUCLEOTIDE SEQUENCE</scope>
    <source>
        <strain evidence="4">MM31A-1</strain>
    </source>
</reference>
<dbReference type="PROSITE" id="PS50077">
    <property type="entry name" value="HEAT_REPEAT"/>
    <property type="match status" value="2"/>
</dbReference>
<accession>A0A6S8UNM7</accession>
<dbReference type="PANTHER" id="PTHR10648:SF4">
    <property type="entry name" value="PROTEIN PHOSPHATASE 2 (FORMERLY 2A), REGULATORY SUBUNIT A, BETA ISOFORM-RELATED"/>
    <property type="match status" value="1"/>
</dbReference>
<dbReference type="Gene3D" id="1.25.10.10">
    <property type="entry name" value="Leucine-rich Repeat Variant"/>
    <property type="match status" value="1"/>
</dbReference>
<gene>
    <name evidence="4" type="ORF">CDEB00056_LOCUS10361</name>
    <name evidence="5" type="ORF">CDEB00056_LOCUS10364</name>
</gene>
<proteinExistence type="predicted"/>
<keyword evidence="1" id="KW-0677">Repeat</keyword>
<feature type="region of interest" description="Disordered" evidence="3">
    <location>
        <begin position="1"/>
        <end position="24"/>
    </location>
</feature>
<evidence type="ECO:0000256" key="2">
    <source>
        <dbReference type="PROSITE-ProRule" id="PRU00103"/>
    </source>
</evidence>
<dbReference type="AlphaFoldDB" id="A0A6S8UNM7"/>
<dbReference type="GO" id="GO:0005634">
    <property type="term" value="C:nucleus"/>
    <property type="evidence" value="ECO:0007669"/>
    <property type="project" value="TreeGrafter"/>
</dbReference>
<feature type="compositionally biased region" description="Low complexity" evidence="3">
    <location>
        <begin position="9"/>
        <end position="24"/>
    </location>
</feature>
<feature type="repeat" description="HEAT" evidence="2">
    <location>
        <begin position="591"/>
        <end position="629"/>
    </location>
</feature>